<dbReference type="Pfam" id="PF00646">
    <property type="entry name" value="F-box"/>
    <property type="match status" value="1"/>
</dbReference>
<gene>
    <name evidence="3" type="ORF">Tci_350919</name>
</gene>
<reference evidence="3" key="1">
    <citation type="journal article" date="2019" name="Sci. Rep.">
        <title>Draft genome of Tanacetum cinerariifolium, the natural source of mosquito coil.</title>
        <authorList>
            <person name="Yamashiro T."/>
            <person name="Shiraishi A."/>
            <person name="Satake H."/>
            <person name="Nakayama K."/>
        </authorList>
    </citation>
    <scope>NUCLEOTIDE SEQUENCE</scope>
</reference>
<dbReference type="InterPro" id="IPR036397">
    <property type="entry name" value="RNaseH_sf"/>
</dbReference>
<dbReference type="InterPro" id="IPR043502">
    <property type="entry name" value="DNA/RNA_pol_sf"/>
</dbReference>
<dbReference type="AlphaFoldDB" id="A0A699HAU4"/>
<dbReference type="InterPro" id="IPR013103">
    <property type="entry name" value="RVT_2"/>
</dbReference>
<dbReference type="InterPro" id="IPR001810">
    <property type="entry name" value="F-box_dom"/>
</dbReference>
<dbReference type="PANTHER" id="PTHR11439">
    <property type="entry name" value="GAG-POL-RELATED RETROTRANSPOSON"/>
    <property type="match status" value="1"/>
</dbReference>
<dbReference type="SUPFAM" id="SSF56672">
    <property type="entry name" value="DNA/RNA polymerases"/>
    <property type="match status" value="1"/>
</dbReference>
<dbReference type="SUPFAM" id="SSF81383">
    <property type="entry name" value="F-box domain"/>
    <property type="match status" value="1"/>
</dbReference>
<dbReference type="Gene3D" id="1.20.1280.50">
    <property type="match status" value="1"/>
</dbReference>
<feature type="domain" description="F-box" evidence="1">
    <location>
        <begin position="15"/>
        <end position="60"/>
    </location>
</feature>
<dbReference type="InterPro" id="IPR001584">
    <property type="entry name" value="Integrase_cat-core"/>
</dbReference>
<evidence type="ECO:0000313" key="3">
    <source>
        <dbReference type="EMBL" id="GEX78944.1"/>
    </source>
</evidence>
<organism evidence="3">
    <name type="scientific">Tanacetum cinerariifolium</name>
    <name type="common">Dalmatian daisy</name>
    <name type="synonym">Chrysanthemum cinerariifolium</name>
    <dbReference type="NCBI Taxonomy" id="118510"/>
    <lineage>
        <taxon>Eukaryota</taxon>
        <taxon>Viridiplantae</taxon>
        <taxon>Streptophyta</taxon>
        <taxon>Embryophyta</taxon>
        <taxon>Tracheophyta</taxon>
        <taxon>Spermatophyta</taxon>
        <taxon>Magnoliopsida</taxon>
        <taxon>eudicotyledons</taxon>
        <taxon>Gunneridae</taxon>
        <taxon>Pentapetalae</taxon>
        <taxon>asterids</taxon>
        <taxon>campanulids</taxon>
        <taxon>Asterales</taxon>
        <taxon>Asteraceae</taxon>
        <taxon>Asteroideae</taxon>
        <taxon>Anthemideae</taxon>
        <taxon>Anthemidinae</taxon>
        <taxon>Tanacetum</taxon>
    </lineage>
</organism>
<dbReference type="GO" id="GO:0003676">
    <property type="term" value="F:nucleic acid binding"/>
    <property type="evidence" value="ECO:0007669"/>
    <property type="project" value="InterPro"/>
</dbReference>
<dbReference type="PANTHER" id="PTHR11439:SF450">
    <property type="entry name" value="REVERSE TRANSCRIPTASE TY1_COPIA-TYPE DOMAIN-CONTAINING PROTEIN"/>
    <property type="match status" value="1"/>
</dbReference>
<dbReference type="CDD" id="cd09272">
    <property type="entry name" value="RNase_HI_RT_Ty1"/>
    <property type="match status" value="1"/>
</dbReference>
<protein>
    <submittedName>
        <fullName evidence="3">Retrotransposon protein, putative, Ty1-copia subclass</fullName>
    </submittedName>
</protein>
<dbReference type="PROSITE" id="PS50994">
    <property type="entry name" value="INTEGRASE"/>
    <property type="match status" value="1"/>
</dbReference>
<dbReference type="InterPro" id="IPR012337">
    <property type="entry name" value="RNaseH-like_sf"/>
</dbReference>
<dbReference type="PROSITE" id="PS50181">
    <property type="entry name" value="FBOX"/>
    <property type="match status" value="1"/>
</dbReference>
<dbReference type="EMBL" id="BKCJ010130190">
    <property type="protein sequence ID" value="GEX78944.1"/>
    <property type="molecule type" value="Genomic_DNA"/>
</dbReference>
<dbReference type="Gene3D" id="3.30.420.10">
    <property type="entry name" value="Ribonuclease H-like superfamily/Ribonuclease H"/>
    <property type="match status" value="1"/>
</dbReference>
<accession>A0A699HAU4</accession>
<name>A0A699HAU4_TANCI</name>
<sequence length="877" mass="99830">MSRHICYQKITRSFNPCIEDLPKNVMADIISRLPVTKIIHFKSVCRNWHEIVPDSYFIDLHLSRSPRCIMIHRKIQPDLVSEDEDETGNLERPCVLKCLEIEGVLDISHLHHAIVTSLDLNDTPIFKNTKIIQMELELTVRVMNLRNLGVKIKRAQKVILILVAMQRSEVTEFSGLQPSRRVTYGSDLTLLTYSMHSGLSKAFSSLPICSAQRARRQRDPGFMKKEETETYQTHISKECVYYLTLMNFPFRESFEAAKLRSATLSKLKSAILSAIRSTDPLLITSSLPSPATIVKNQKRRNITMAMISTFTTVDKTAHNSRKFAFTISPTNYGYWKTMIEPFLITNSLMGYVDGSIPCPSKTLSVTDGATVPKENPNYPIWVSNDAHVQYADALAVIDETVKDKDLVMLVVLDTGANSHVTPNLEAMDNSEAYYGDDALHVGNGGVYTHHSSHRPHEQNGFVKRRNRQVVESGLTLFAQACVPQRFWHYAFDTVVNLINRMPSRTSTNKSPFEHIFKRSLDYSFLRVFGCLCFPHLRPYNRHKMDFRSTPCVFLGYSPTFRQQPSVDFQETFSPVIKSTAIRAVLSLAVTNDRLLRQLDIQNAFLYGNLKEQVYMKQPPGFIDPQQPNYVCLLHKSLYGLKQTLCAWFERLTKALFDLGFKGSKTDPPLFIYSREDTLLYILVYVDDIIVTVEQGMLICHSSGSTLQAFTDMLWKGNPNTSLEAFSYADWAGDSDDRRSTRGFAIYLGLNLKSCTARKQRTVSRSSTEAEYKALADTVAELTWLQTLLNELGILSSSTPVLWCDNLGATYLSANPIFHARTKHVEIDSYFVWEKVAQGYLRVQHISTHDQIAYIFTNPLPTPRFLFLRSKLQVVARL</sequence>
<evidence type="ECO:0000259" key="2">
    <source>
        <dbReference type="PROSITE" id="PS50994"/>
    </source>
</evidence>
<comment type="caution">
    <text evidence="3">The sequence shown here is derived from an EMBL/GenBank/DDBJ whole genome shotgun (WGS) entry which is preliminary data.</text>
</comment>
<dbReference type="InterPro" id="IPR036047">
    <property type="entry name" value="F-box-like_dom_sf"/>
</dbReference>
<dbReference type="GO" id="GO:0015074">
    <property type="term" value="P:DNA integration"/>
    <property type="evidence" value="ECO:0007669"/>
    <property type="project" value="InterPro"/>
</dbReference>
<dbReference type="SMART" id="SM00256">
    <property type="entry name" value="FBOX"/>
    <property type="match status" value="1"/>
</dbReference>
<feature type="domain" description="Integrase catalytic" evidence="2">
    <location>
        <begin position="353"/>
        <end position="519"/>
    </location>
</feature>
<dbReference type="Pfam" id="PF07727">
    <property type="entry name" value="RVT_2"/>
    <property type="match status" value="1"/>
</dbReference>
<evidence type="ECO:0000259" key="1">
    <source>
        <dbReference type="PROSITE" id="PS50181"/>
    </source>
</evidence>
<dbReference type="SUPFAM" id="SSF53098">
    <property type="entry name" value="Ribonuclease H-like"/>
    <property type="match status" value="1"/>
</dbReference>
<proteinExistence type="predicted"/>